<feature type="compositionally biased region" description="Basic residues" evidence="1">
    <location>
        <begin position="122"/>
        <end position="150"/>
    </location>
</feature>
<comment type="caution">
    <text evidence="2">The sequence shown here is derived from an EMBL/GenBank/DDBJ whole genome shotgun (WGS) entry which is preliminary data.</text>
</comment>
<feature type="region of interest" description="Disordered" evidence="1">
    <location>
        <begin position="246"/>
        <end position="310"/>
    </location>
</feature>
<evidence type="ECO:0000313" key="2">
    <source>
        <dbReference type="EMBL" id="KAK4537877.1"/>
    </source>
</evidence>
<gene>
    <name evidence="2" type="ORF">CDCA_CDCA14G3902</name>
</gene>
<feature type="compositionally biased region" description="Pro residues" evidence="1">
    <location>
        <begin position="259"/>
        <end position="274"/>
    </location>
</feature>
<protein>
    <submittedName>
        <fullName evidence="2">Uncharacterized protein</fullName>
    </submittedName>
</protein>
<feature type="compositionally biased region" description="Low complexity" evidence="1">
    <location>
        <begin position="275"/>
        <end position="284"/>
    </location>
</feature>
<keyword evidence="3" id="KW-1185">Reference proteome</keyword>
<accession>A0AAV9IZY7</accession>
<evidence type="ECO:0000313" key="3">
    <source>
        <dbReference type="Proteomes" id="UP001301350"/>
    </source>
</evidence>
<dbReference type="Proteomes" id="UP001301350">
    <property type="component" value="Unassembled WGS sequence"/>
</dbReference>
<sequence>MSTPAPPERDWRAALPDASLPEDLTWAARRALRGDDGSRVGEAVSRMLGRSDAWEADWQTFSSLVYWNGKRKAPKRGRRKKREGQNEEEEEGKRVETGAVPKRRMRRRVEEREEASVEAPKTRRKERQKRGRPPGKRQKKVRRTRVKHAPPPHAASLLAQCLPSLRHPLSSDSEEAEGKDYSLEDMFESERESVDYESFFTDDDPECLLSCSPVSRAASESGVSVGGISRVRDAASVEQRANAILGMASDAKPLRRPSTPSPAKFPTPPAPPLSLPTTPVTPASRVASPTPGTARSRLLARMQARRRPIR</sequence>
<feature type="region of interest" description="Disordered" evidence="1">
    <location>
        <begin position="67"/>
        <end position="155"/>
    </location>
</feature>
<dbReference type="AlphaFoldDB" id="A0AAV9IZY7"/>
<dbReference type="EMBL" id="JANCYW010000014">
    <property type="protein sequence ID" value="KAK4537877.1"/>
    <property type="molecule type" value="Genomic_DNA"/>
</dbReference>
<reference evidence="2 3" key="1">
    <citation type="submission" date="2022-07" db="EMBL/GenBank/DDBJ databases">
        <title>Genome-wide signatures of adaptation to extreme environments.</title>
        <authorList>
            <person name="Cho C.H."/>
            <person name="Yoon H.S."/>
        </authorList>
    </citation>
    <scope>NUCLEOTIDE SEQUENCE [LARGE SCALE GENOMIC DNA]</scope>
    <source>
        <strain evidence="2 3">DBV 063 E5</strain>
    </source>
</reference>
<name>A0AAV9IZY7_CYACA</name>
<organism evidence="2 3">
    <name type="scientific">Cyanidium caldarium</name>
    <name type="common">Red alga</name>
    <dbReference type="NCBI Taxonomy" id="2771"/>
    <lineage>
        <taxon>Eukaryota</taxon>
        <taxon>Rhodophyta</taxon>
        <taxon>Bangiophyceae</taxon>
        <taxon>Cyanidiales</taxon>
        <taxon>Cyanidiaceae</taxon>
        <taxon>Cyanidium</taxon>
    </lineage>
</organism>
<feature type="compositionally biased region" description="Basic residues" evidence="1">
    <location>
        <begin position="69"/>
        <end position="82"/>
    </location>
</feature>
<proteinExistence type="predicted"/>
<evidence type="ECO:0000256" key="1">
    <source>
        <dbReference type="SAM" id="MobiDB-lite"/>
    </source>
</evidence>